<dbReference type="AlphaFoldDB" id="A0AAV4VYM7"/>
<organism evidence="1 2">
    <name type="scientific">Caerostris extrusa</name>
    <name type="common">Bark spider</name>
    <name type="synonym">Caerostris bankana</name>
    <dbReference type="NCBI Taxonomy" id="172846"/>
    <lineage>
        <taxon>Eukaryota</taxon>
        <taxon>Metazoa</taxon>
        <taxon>Ecdysozoa</taxon>
        <taxon>Arthropoda</taxon>
        <taxon>Chelicerata</taxon>
        <taxon>Arachnida</taxon>
        <taxon>Araneae</taxon>
        <taxon>Araneomorphae</taxon>
        <taxon>Entelegynae</taxon>
        <taxon>Araneoidea</taxon>
        <taxon>Araneidae</taxon>
        <taxon>Caerostris</taxon>
    </lineage>
</organism>
<keyword evidence="2" id="KW-1185">Reference proteome</keyword>
<dbReference type="EMBL" id="BPLR01015314">
    <property type="protein sequence ID" value="GIY75233.1"/>
    <property type="molecule type" value="Genomic_DNA"/>
</dbReference>
<accession>A0AAV4VYM7</accession>
<protein>
    <submittedName>
        <fullName evidence="1">Uncharacterized protein</fullName>
    </submittedName>
</protein>
<dbReference type="Proteomes" id="UP001054945">
    <property type="component" value="Unassembled WGS sequence"/>
</dbReference>
<gene>
    <name evidence="1" type="ORF">CEXT_790761</name>
</gene>
<evidence type="ECO:0000313" key="1">
    <source>
        <dbReference type="EMBL" id="GIY75233.1"/>
    </source>
</evidence>
<reference evidence="1 2" key="1">
    <citation type="submission" date="2021-06" db="EMBL/GenBank/DDBJ databases">
        <title>Caerostris extrusa draft genome.</title>
        <authorList>
            <person name="Kono N."/>
            <person name="Arakawa K."/>
        </authorList>
    </citation>
    <scope>NUCLEOTIDE SEQUENCE [LARGE SCALE GENOMIC DNA]</scope>
</reference>
<sequence>MWWIEKFPTQGNRIRSLSITAEPNRGSAGDRRCLPSAISFCELLFPGNGNAFPIRLNREIEKSGSVERTWDGVIIVQIEYHPVCRIQL</sequence>
<comment type="caution">
    <text evidence="1">The sequence shown here is derived from an EMBL/GenBank/DDBJ whole genome shotgun (WGS) entry which is preliminary data.</text>
</comment>
<name>A0AAV4VYM7_CAEEX</name>
<evidence type="ECO:0000313" key="2">
    <source>
        <dbReference type="Proteomes" id="UP001054945"/>
    </source>
</evidence>
<proteinExistence type="predicted"/>